<feature type="region of interest" description="Disordered" evidence="1">
    <location>
        <begin position="1"/>
        <end position="37"/>
    </location>
</feature>
<dbReference type="Proteomes" id="UP000092596">
    <property type="component" value="Chromosome"/>
</dbReference>
<proteinExistence type="predicted"/>
<dbReference type="STRING" id="1630135.DAD186_14020"/>
<gene>
    <name evidence="2" type="ORF">DAD186_14020</name>
</gene>
<organism evidence="2 3">
    <name type="scientific">Dermabacter vaginalis</name>
    <dbReference type="NCBI Taxonomy" id="1630135"/>
    <lineage>
        <taxon>Bacteria</taxon>
        <taxon>Bacillati</taxon>
        <taxon>Actinomycetota</taxon>
        <taxon>Actinomycetes</taxon>
        <taxon>Micrococcales</taxon>
        <taxon>Dermabacteraceae</taxon>
        <taxon>Dermabacter</taxon>
    </lineage>
</organism>
<dbReference type="KEGG" id="dva:DAD186_14020"/>
<sequence length="37" mass="4229">MRLHKGLSPPDYTPRLFTKSKPISESNTFDRLPMLGP</sequence>
<protein>
    <submittedName>
        <fullName evidence="2">Uncharacterized protein</fullName>
    </submittedName>
</protein>
<dbReference type="EMBL" id="CP012117">
    <property type="protein sequence ID" value="ANP27952.1"/>
    <property type="molecule type" value="Genomic_DNA"/>
</dbReference>
<evidence type="ECO:0000313" key="3">
    <source>
        <dbReference type="Proteomes" id="UP000092596"/>
    </source>
</evidence>
<accession>A0A1B0ZJC9</accession>
<reference evidence="2 3" key="1">
    <citation type="submission" date="2015-06" db="EMBL/GenBank/DDBJ databases">
        <title>Investigation of pathophysiology for high-risk pregnancy and development of treatment modality based on it.</title>
        <authorList>
            <person name="Kim B.-C."/>
            <person name="Lim S."/>
        </authorList>
    </citation>
    <scope>NUCLEOTIDE SEQUENCE [LARGE SCALE GENOMIC DNA]</scope>
    <source>
        <strain evidence="2 3">AD1-86</strain>
    </source>
</reference>
<dbReference type="AlphaFoldDB" id="A0A1B0ZJC9"/>
<name>A0A1B0ZJC9_9MICO</name>
<evidence type="ECO:0000256" key="1">
    <source>
        <dbReference type="SAM" id="MobiDB-lite"/>
    </source>
</evidence>
<evidence type="ECO:0000313" key="2">
    <source>
        <dbReference type="EMBL" id="ANP27952.1"/>
    </source>
</evidence>